<dbReference type="SUPFAM" id="SSF46689">
    <property type="entry name" value="Homeodomain-like"/>
    <property type="match status" value="1"/>
</dbReference>
<gene>
    <name evidence="4" type="ORF">SMU82_05627</name>
</gene>
<dbReference type="AlphaFoldDB" id="A0A829BJ19"/>
<keyword evidence="1 2" id="KW-0238">DNA-binding</keyword>
<dbReference type="PANTHER" id="PTHR43479">
    <property type="entry name" value="ACREF/ENVCD OPERON REPRESSOR-RELATED"/>
    <property type="match status" value="1"/>
</dbReference>
<accession>A0A829BJ19</accession>
<dbReference type="Pfam" id="PF00440">
    <property type="entry name" value="TetR_N"/>
    <property type="match status" value="1"/>
</dbReference>
<dbReference type="InterPro" id="IPR050624">
    <property type="entry name" value="HTH-type_Tx_Regulator"/>
</dbReference>
<dbReference type="InterPro" id="IPR009057">
    <property type="entry name" value="Homeodomain-like_sf"/>
</dbReference>
<dbReference type="InterPro" id="IPR001647">
    <property type="entry name" value="HTH_TetR"/>
</dbReference>
<dbReference type="PROSITE" id="PS50977">
    <property type="entry name" value="HTH_TETR_2"/>
    <property type="match status" value="1"/>
</dbReference>
<comment type="caution">
    <text evidence="4">The sequence shown here is derived from an EMBL/GenBank/DDBJ whole genome shotgun (WGS) entry which is preliminary data.</text>
</comment>
<evidence type="ECO:0000313" key="5">
    <source>
        <dbReference type="Proteomes" id="UP000011676"/>
    </source>
</evidence>
<name>A0A829BJ19_STRMG</name>
<feature type="domain" description="HTH tetR-type" evidence="3">
    <location>
        <begin position="8"/>
        <end position="68"/>
    </location>
</feature>
<dbReference type="Proteomes" id="UP000011676">
    <property type="component" value="Unassembled WGS sequence"/>
</dbReference>
<dbReference type="PRINTS" id="PR00455">
    <property type="entry name" value="HTHTETR"/>
</dbReference>
<evidence type="ECO:0000259" key="3">
    <source>
        <dbReference type="PROSITE" id="PS50977"/>
    </source>
</evidence>
<proteinExistence type="predicted"/>
<organism evidence="4 5">
    <name type="scientific">Streptococcus mutans SM6</name>
    <dbReference type="NCBI Taxonomy" id="857119"/>
    <lineage>
        <taxon>Bacteria</taxon>
        <taxon>Bacillati</taxon>
        <taxon>Bacillota</taxon>
        <taxon>Bacilli</taxon>
        <taxon>Lactobacillales</taxon>
        <taxon>Streptococcaceae</taxon>
        <taxon>Streptococcus</taxon>
    </lineage>
</organism>
<dbReference type="EMBL" id="AHSR01000022">
    <property type="protein sequence ID" value="EMC23951.1"/>
    <property type="molecule type" value="Genomic_DNA"/>
</dbReference>
<evidence type="ECO:0000256" key="1">
    <source>
        <dbReference type="ARBA" id="ARBA00023125"/>
    </source>
</evidence>
<dbReference type="PANTHER" id="PTHR43479:SF11">
    <property type="entry name" value="ACREF_ENVCD OPERON REPRESSOR-RELATED"/>
    <property type="match status" value="1"/>
</dbReference>
<protein>
    <recommendedName>
        <fullName evidence="3">HTH tetR-type domain-containing protein</fullName>
    </recommendedName>
</protein>
<reference evidence="4 5" key="1">
    <citation type="journal article" date="2013" name="Mol. Biol. Evol.">
        <title>Evolutionary and population genomics of the cavity causing bacteria Streptococcus mutans.</title>
        <authorList>
            <person name="Cornejo O.E."/>
            <person name="Lefebure T."/>
            <person name="Pavinski Bitar P.D."/>
            <person name="Lang P."/>
            <person name="Richards V.P."/>
            <person name="Eilertson K."/>
            <person name="Do T."/>
            <person name="Beighton D."/>
            <person name="Zeng L."/>
            <person name="Ahn S.J."/>
            <person name="Burne R.A."/>
            <person name="Siepel A."/>
            <person name="Bustamante C.D."/>
            <person name="Stanhope M.J."/>
        </authorList>
    </citation>
    <scope>NUCLEOTIDE SEQUENCE [LARGE SCALE GENOMIC DNA]</scope>
    <source>
        <strain evidence="4 5">SM6</strain>
    </source>
</reference>
<evidence type="ECO:0000313" key="4">
    <source>
        <dbReference type="EMBL" id="EMC23951.1"/>
    </source>
</evidence>
<evidence type="ECO:0000256" key="2">
    <source>
        <dbReference type="PROSITE-ProRule" id="PRU00335"/>
    </source>
</evidence>
<dbReference type="RefSeq" id="WP_002265101.1">
    <property type="nucleotide sequence ID" value="NZ_AHSR01000022.1"/>
</dbReference>
<sequence>MRDVKAPEVRRQEIMEAALQIFMEKGYLETRTQDIIDKVKISRGLLYYHFKNKEDILYCLIEKYSQPVIQRLAKISQDKKLTAKDKLRTFFEATQIGSTDHTKENAGLQEIVDLEQNRYLMDRLAHEIIDLSSNYLAHILEQGNEEGLLALSHPQALARILMTAYTFTANELTTLKDKKKGEDYWFTFEHLLNCTLQVNLF</sequence>
<feature type="DNA-binding region" description="H-T-H motif" evidence="2">
    <location>
        <begin position="31"/>
        <end position="50"/>
    </location>
</feature>
<dbReference type="GO" id="GO:0003677">
    <property type="term" value="F:DNA binding"/>
    <property type="evidence" value="ECO:0007669"/>
    <property type="project" value="UniProtKB-UniRule"/>
</dbReference>
<dbReference type="Gene3D" id="1.10.357.10">
    <property type="entry name" value="Tetracycline Repressor, domain 2"/>
    <property type="match status" value="1"/>
</dbReference>